<evidence type="ECO:0000256" key="6">
    <source>
        <dbReference type="SAM" id="MobiDB-lite"/>
    </source>
</evidence>
<organism evidence="7 8">
    <name type="scientific">Candidatus Methanoplasma termitum</name>
    <dbReference type="NCBI Taxonomy" id="1577791"/>
    <lineage>
        <taxon>Archaea</taxon>
        <taxon>Methanobacteriati</taxon>
        <taxon>Thermoplasmatota</taxon>
        <taxon>Thermoplasmata</taxon>
        <taxon>Methanomassiliicoccales</taxon>
        <taxon>Methanomassiliicoccaceae</taxon>
        <taxon>Candidatus Methanoplasma</taxon>
    </lineage>
</organism>
<dbReference type="GO" id="GO:1990904">
    <property type="term" value="C:ribonucleoprotein complex"/>
    <property type="evidence" value="ECO:0007669"/>
    <property type="project" value="UniProtKB-KW"/>
</dbReference>
<evidence type="ECO:0000313" key="8">
    <source>
        <dbReference type="Proteomes" id="UP000030787"/>
    </source>
</evidence>
<reference evidence="7 8" key="1">
    <citation type="journal article" date="2014" name="Appl. Environ. Microbiol.">
        <title>Comparative Genome Analysis of 'Candidatus Methanoplasma termitum' Indicates a New Mode of Energy Metabolism in the Seventh Order of Methanogens.</title>
        <authorList>
            <person name="Lang K."/>
            <person name="Schuldes J."/>
            <person name="Klingl A."/>
            <person name="Poehlein A."/>
            <person name="Daniel R."/>
            <person name="Brune A."/>
        </authorList>
    </citation>
    <scope>NUCLEOTIDE SEQUENCE [LARGE SCALE GENOMIC DNA]</scope>
    <source>
        <strain evidence="8">Mpt1</strain>
    </source>
</reference>
<comment type="subunit">
    <text evidence="5">Part of the 30S ribosomal subunit.</text>
</comment>
<dbReference type="RefSeq" id="WP_048112836.1">
    <property type="nucleotide sequence ID" value="NZ_CP010070.1"/>
</dbReference>
<evidence type="ECO:0000313" key="7">
    <source>
        <dbReference type="EMBL" id="AIZ56919.1"/>
    </source>
</evidence>
<dbReference type="AlphaFoldDB" id="A0A0A7LCW6"/>
<dbReference type="Proteomes" id="UP000030787">
    <property type="component" value="Chromosome"/>
</dbReference>
<dbReference type="STRING" id="1577791.Mpt1_c10510"/>
<dbReference type="HAMAP" id="MF_00029">
    <property type="entry name" value="Ribosomal_eS8"/>
    <property type="match status" value="1"/>
</dbReference>
<feature type="region of interest" description="Disordered" evidence="6">
    <location>
        <begin position="1"/>
        <end position="35"/>
    </location>
</feature>
<keyword evidence="8" id="KW-1185">Reference proteome</keyword>
<comment type="similarity">
    <text evidence="1 5">Belongs to the eukaryotic ribosomal protein eS8 family.</text>
</comment>
<protein>
    <recommendedName>
        <fullName evidence="4 5">Small ribosomal subunit protein eS8</fullName>
    </recommendedName>
</protein>
<dbReference type="CDD" id="cd11382">
    <property type="entry name" value="Ribosomal_S8e"/>
    <property type="match status" value="1"/>
</dbReference>
<feature type="compositionally biased region" description="Basic and acidic residues" evidence="6">
    <location>
        <begin position="25"/>
        <end position="35"/>
    </location>
</feature>
<keyword evidence="3 5" id="KW-0687">Ribonucleoprotein</keyword>
<dbReference type="InterPro" id="IPR001047">
    <property type="entry name" value="Ribosomal_eS8"/>
</dbReference>
<dbReference type="Gene3D" id="2.40.10.310">
    <property type="match status" value="1"/>
</dbReference>
<proteinExistence type="inferred from homology"/>
<evidence type="ECO:0000256" key="2">
    <source>
        <dbReference type="ARBA" id="ARBA00022980"/>
    </source>
</evidence>
<accession>A0A0A7LCW6</accession>
<gene>
    <name evidence="5 7" type="primary">rps8e</name>
    <name evidence="7" type="ORF">Mpt1_c10510</name>
</gene>
<dbReference type="InterPro" id="IPR022309">
    <property type="entry name" value="Ribosomal_Se8/biogenesis_NSA2"/>
</dbReference>
<dbReference type="KEGG" id="mear:Mpt1_c10510"/>
<evidence type="ECO:0000256" key="4">
    <source>
        <dbReference type="ARBA" id="ARBA00035277"/>
    </source>
</evidence>
<dbReference type="NCBIfam" id="TIGR00307">
    <property type="entry name" value="eS8"/>
    <property type="match status" value="1"/>
</dbReference>
<dbReference type="GO" id="GO:0003735">
    <property type="term" value="F:structural constituent of ribosome"/>
    <property type="evidence" value="ECO:0007669"/>
    <property type="project" value="InterPro"/>
</dbReference>
<evidence type="ECO:0000256" key="1">
    <source>
        <dbReference type="ARBA" id="ARBA00005257"/>
    </source>
</evidence>
<evidence type="ECO:0000256" key="3">
    <source>
        <dbReference type="ARBA" id="ARBA00023274"/>
    </source>
</evidence>
<evidence type="ECO:0000256" key="5">
    <source>
        <dbReference type="HAMAP-Rule" id="MF_00029"/>
    </source>
</evidence>
<name>A0A0A7LCW6_9ARCH</name>
<dbReference type="GO" id="GO:0006412">
    <property type="term" value="P:translation"/>
    <property type="evidence" value="ECO:0007669"/>
    <property type="project" value="UniProtKB-UniRule"/>
</dbReference>
<dbReference type="InterPro" id="IPR020919">
    <property type="entry name" value="Ribosomal_protein_eS8_arc"/>
</dbReference>
<dbReference type="HOGENOM" id="CLU_080597_2_1_2"/>
<dbReference type="Pfam" id="PF01201">
    <property type="entry name" value="Ribosomal_S8e"/>
    <property type="match status" value="1"/>
</dbReference>
<keyword evidence="2 5" id="KW-0689">Ribosomal protein</keyword>
<sequence>MAIWQGKSKKKPTGGRLVTSRGKRRFEMSRETQHTKIGKESLKQYRVRGANSKTEVLLAEYANVVNKKTNTVQKSKILTVKVNPADPNYVQRNILNKGARISTELGEAIVTSRPGQDGAVNAVLIEN</sequence>
<dbReference type="EMBL" id="CP010070">
    <property type="protein sequence ID" value="AIZ56919.1"/>
    <property type="molecule type" value="Genomic_DNA"/>
</dbReference>
<dbReference type="GeneID" id="24818713"/>
<dbReference type="GO" id="GO:0005840">
    <property type="term" value="C:ribosome"/>
    <property type="evidence" value="ECO:0007669"/>
    <property type="project" value="UniProtKB-KW"/>
</dbReference>
<dbReference type="OrthoDB" id="372305at2157"/>